<dbReference type="PANTHER" id="PTHR30545">
    <property type="entry name" value="SUGAR FERMENTATION STIMULATION PROTEIN A"/>
    <property type="match status" value="1"/>
</dbReference>
<dbReference type="InterPro" id="IPR040452">
    <property type="entry name" value="SfsA_C"/>
</dbReference>
<evidence type="ECO:0000259" key="2">
    <source>
        <dbReference type="Pfam" id="PF03749"/>
    </source>
</evidence>
<accession>A0ABR1FTQ3</accession>
<feature type="compositionally biased region" description="Low complexity" evidence="1">
    <location>
        <begin position="1"/>
        <end position="14"/>
    </location>
</feature>
<evidence type="ECO:0000256" key="1">
    <source>
        <dbReference type="SAM" id="MobiDB-lite"/>
    </source>
</evidence>
<evidence type="ECO:0000313" key="4">
    <source>
        <dbReference type="Proteomes" id="UP001363151"/>
    </source>
</evidence>
<feature type="region of interest" description="Disordered" evidence="1">
    <location>
        <begin position="1"/>
        <end position="31"/>
    </location>
</feature>
<name>A0ABR1FTQ3_AURAN</name>
<dbReference type="PANTHER" id="PTHR30545:SF3">
    <property type="entry name" value="SUGAR FERMENTATION STIMULATION PROTEIN C-TERMINAL DOMAIN-CONTAINING PROTEIN"/>
    <property type="match status" value="1"/>
</dbReference>
<gene>
    <name evidence="3" type="ORF">SO694_00023464</name>
</gene>
<keyword evidence="4" id="KW-1185">Reference proteome</keyword>
<feature type="domain" description="Sugar fermentation stimulation protein C-terminal" evidence="2">
    <location>
        <begin position="250"/>
        <end position="317"/>
    </location>
</feature>
<organism evidence="3 4">
    <name type="scientific">Aureococcus anophagefferens</name>
    <name type="common">Harmful bloom alga</name>
    <dbReference type="NCBI Taxonomy" id="44056"/>
    <lineage>
        <taxon>Eukaryota</taxon>
        <taxon>Sar</taxon>
        <taxon>Stramenopiles</taxon>
        <taxon>Ochrophyta</taxon>
        <taxon>Pelagophyceae</taxon>
        <taxon>Pelagomonadales</taxon>
        <taxon>Pelagomonadaceae</taxon>
        <taxon>Aureococcus</taxon>
    </lineage>
</organism>
<reference evidence="3 4" key="1">
    <citation type="submission" date="2024-03" db="EMBL/GenBank/DDBJ databases">
        <title>Aureococcus anophagefferens CCMP1851 and Kratosvirus quantuckense: Draft genome of a second virus-susceptible host strain in the model system.</title>
        <authorList>
            <person name="Chase E."/>
            <person name="Truchon A.R."/>
            <person name="Schepens W."/>
            <person name="Wilhelm S.W."/>
        </authorList>
    </citation>
    <scope>NUCLEOTIDE SEQUENCE [LARGE SCALE GENOMIC DNA]</scope>
    <source>
        <strain evidence="3 4">CCMP1851</strain>
    </source>
</reference>
<proteinExistence type="predicted"/>
<dbReference type="Pfam" id="PF03749">
    <property type="entry name" value="SfsA"/>
    <property type="match status" value="1"/>
</dbReference>
<sequence length="337" mass="34405">MSKRAAALTTPTKKPAAKRPKAPAASPSKKVLAPGPLLGADEPLFALGEPGALALVPCTVLRRPSARNRSPYVADVELADGRVALCHVPSLGLGGKADAGARVLVKPAVDKKTGGPLGADAVSPKYGTPKCEFICQLAELEGGGYVGAHPSIGESAANALLARTNLLGDVWDGDRGAAEIRREVVAPFGADMRADFVVSGGAKDAVVEVKTVVDSDFDVGFGDGTSGGPRAAIFPWGNSNQKGPDGEKVVSARAIKHVDALADIARSGDGAAAVLFVAVRDCAVFKPNAEACPSFAAHLRAASRAGVAVLARKLRWDVADGVARAYDAGPVPVDLLE</sequence>
<protein>
    <recommendedName>
        <fullName evidence="2">Sugar fermentation stimulation protein C-terminal domain-containing protein</fullName>
    </recommendedName>
</protein>
<feature type="compositionally biased region" description="Low complexity" evidence="1">
    <location>
        <begin position="22"/>
        <end position="31"/>
    </location>
</feature>
<dbReference type="InterPro" id="IPR005224">
    <property type="entry name" value="SfsA"/>
</dbReference>
<dbReference type="EMBL" id="JBBJCI010000230">
    <property type="protein sequence ID" value="KAK7238434.1"/>
    <property type="molecule type" value="Genomic_DNA"/>
</dbReference>
<comment type="caution">
    <text evidence="3">The sequence shown here is derived from an EMBL/GenBank/DDBJ whole genome shotgun (WGS) entry which is preliminary data.</text>
</comment>
<dbReference type="Gene3D" id="3.40.1350.60">
    <property type="match status" value="1"/>
</dbReference>
<dbReference type="Proteomes" id="UP001363151">
    <property type="component" value="Unassembled WGS sequence"/>
</dbReference>
<evidence type="ECO:0000313" key="3">
    <source>
        <dbReference type="EMBL" id="KAK7238434.1"/>
    </source>
</evidence>